<sequence length="130" mass="14498">MGAGMMTDLPAQADETQSQHSGRVEHRVLWSTQSPSSASHAFRKSRSLSFGALEYSSMQGEDLPAQLKRLTCHTALFRRPQLLRCQSNTDPPQLTGVGHASRRASVHWQDRAEGTVLCPCCKLFTRWKMA</sequence>
<proteinExistence type="predicted"/>
<evidence type="ECO:0000313" key="3">
    <source>
        <dbReference type="Proteomes" id="UP001642464"/>
    </source>
</evidence>
<reference evidence="2 3" key="1">
    <citation type="submission" date="2024-02" db="EMBL/GenBank/DDBJ databases">
        <authorList>
            <person name="Chen Y."/>
            <person name="Shah S."/>
            <person name="Dougan E. K."/>
            <person name="Thang M."/>
            <person name="Chan C."/>
        </authorList>
    </citation>
    <scope>NUCLEOTIDE SEQUENCE [LARGE SCALE GENOMIC DNA]</scope>
</reference>
<protein>
    <submittedName>
        <fullName evidence="2">Uncharacterized protein</fullName>
    </submittedName>
</protein>
<dbReference type="EMBL" id="CAXAMM010043339">
    <property type="protein sequence ID" value="CAK9109599.1"/>
    <property type="molecule type" value="Genomic_DNA"/>
</dbReference>
<dbReference type="Proteomes" id="UP001642464">
    <property type="component" value="Unassembled WGS sequence"/>
</dbReference>
<name>A0ABP0SB91_9DINO</name>
<evidence type="ECO:0000256" key="1">
    <source>
        <dbReference type="SAM" id="MobiDB-lite"/>
    </source>
</evidence>
<organism evidence="2 3">
    <name type="scientific">Durusdinium trenchii</name>
    <dbReference type="NCBI Taxonomy" id="1381693"/>
    <lineage>
        <taxon>Eukaryota</taxon>
        <taxon>Sar</taxon>
        <taxon>Alveolata</taxon>
        <taxon>Dinophyceae</taxon>
        <taxon>Suessiales</taxon>
        <taxon>Symbiodiniaceae</taxon>
        <taxon>Durusdinium</taxon>
    </lineage>
</organism>
<evidence type="ECO:0000313" key="2">
    <source>
        <dbReference type="EMBL" id="CAK9109599.1"/>
    </source>
</evidence>
<accession>A0ABP0SB91</accession>
<feature type="region of interest" description="Disordered" evidence="1">
    <location>
        <begin position="1"/>
        <end position="24"/>
    </location>
</feature>
<keyword evidence="3" id="KW-1185">Reference proteome</keyword>
<gene>
    <name evidence="2" type="ORF">SCF082_LOCUS50934</name>
</gene>
<comment type="caution">
    <text evidence="2">The sequence shown here is derived from an EMBL/GenBank/DDBJ whole genome shotgun (WGS) entry which is preliminary data.</text>
</comment>